<dbReference type="InterPro" id="IPR013766">
    <property type="entry name" value="Thioredoxin_domain"/>
</dbReference>
<organism evidence="7 8">
    <name type="scientific">Anaerococcus porci</name>
    <dbReference type="NCBI Taxonomy" id="2652269"/>
    <lineage>
        <taxon>Bacteria</taxon>
        <taxon>Bacillati</taxon>
        <taxon>Bacillota</taxon>
        <taxon>Tissierellia</taxon>
        <taxon>Tissierellales</taxon>
        <taxon>Peptoniphilaceae</taxon>
        <taxon>Anaerococcus</taxon>
    </lineage>
</organism>
<dbReference type="AlphaFoldDB" id="A0A6N7VTB7"/>
<evidence type="ECO:0000313" key="7">
    <source>
        <dbReference type="EMBL" id="MSS77067.1"/>
    </source>
</evidence>
<keyword evidence="1 7" id="KW-0575">Peroxidase</keyword>
<dbReference type="InterPro" id="IPR036249">
    <property type="entry name" value="Thioredoxin-like_sf"/>
</dbReference>
<keyword evidence="3 7" id="KW-0560">Oxidoreductase</keyword>
<dbReference type="InterPro" id="IPR050455">
    <property type="entry name" value="Tpx_Peroxidase_subfamily"/>
</dbReference>
<keyword evidence="4" id="KW-1015">Disulfide bond</keyword>
<keyword evidence="2" id="KW-0049">Antioxidant</keyword>
<evidence type="ECO:0000259" key="6">
    <source>
        <dbReference type="PROSITE" id="PS51352"/>
    </source>
</evidence>
<evidence type="ECO:0000256" key="4">
    <source>
        <dbReference type="ARBA" id="ARBA00023157"/>
    </source>
</evidence>
<sequence length="170" mass="19135">MTERKKKFGEEIVTVIGDELNIGDTAPNFKAINNDLSEYDFYKEEEGKIKIISVVPSLDTSVCEIQTTKFNQAAADISPDVVIVTISNDLPFAQERFCSAKGIDQVKTVSDYNYLDFADKYGTLIKELKLQNRAVFVIDKDNKLVHIEYLEQNTSLPDYKAAIEAAKNLI</sequence>
<proteinExistence type="predicted"/>
<protein>
    <submittedName>
        <fullName evidence="7">Thiol peroxidase</fullName>
        <ecNumber evidence="7">1.11.1.-</ecNumber>
    </submittedName>
</protein>
<feature type="domain" description="Thioredoxin" evidence="6">
    <location>
        <begin position="20"/>
        <end position="168"/>
    </location>
</feature>
<keyword evidence="8" id="KW-1185">Reference proteome</keyword>
<comment type="caution">
    <text evidence="7">The sequence shown here is derived from an EMBL/GenBank/DDBJ whole genome shotgun (WGS) entry which is preliminary data.</text>
</comment>
<evidence type="ECO:0000313" key="8">
    <source>
        <dbReference type="Proteomes" id="UP000441925"/>
    </source>
</evidence>
<keyword evidence="5" id="KW-0676">Redox-active center</keyword>
<reference evidence="7 8" key="1">
    <citation type="submission" date="2019-08" db="EMBL/GenBank/DDBJ databases">
        <title>In-depth cultivation of the pig gut microbiome towards novel bacterial diversity and tailored functional studies.</title>
        <authorList>
            <person name="Wylensek D."/>
            <person name="Hitch T.C.A."/>
            <person name="Clavel T."/>
        </authorList>
    </citation>
    <scope>NUCLEOTIDE SEQUENCE [LARGE SCALE GENOMIC DNA]</scope>
    <source>
        <strain evidence="7 8">WCA-380-WT-2B</strain>
    </source>
</reference>
<dbReference type="Gene3D" id="3.40.30.10">
    <property type="entry name" value="Glutaredoxin"/>
    <property type="match status" value="1"/>
</dbReference>
<dbReference type="Proteomes" id="UP000441925">
    <property type="component" value="Unassembled WGS sequence"/>
</dbReference>
<dbReference type="GO" id="GO:0008379">
    <property type="term" value="F:thioredoxin peroxidase activity"/>
    <property type="evidence" value="ECO:0007669"/>
    <property type="project" value="InterPro"/>
</dbReference>
<dbReference type="InterPro" id="IPR013740">
    <property type="entry name" value="Redoxin"/>
</dbReference>
<dbReference type="InterPro" id="IPR018219">
    <property type="entry name" value="Tpx_CS"/>
</dbReference>
<dbReference type="EMBL" id="VULQ01000001">
    <property type="protein sequence ID" value="MSS77067.1"/>
    <property type="molecule type" value="Genomic_DNA"/>
</dbReference>
<accession>A0A6N7VTB7</accession>
<dbReference type="PANTHER" id="PTHR43110:SF1">
    <property type="entry name" value="THIOL PEROXIDASE"/>
    <property type="match status" value="1"/>
</dbReference>
<name>A0A6N7VTB7_9FIRM</name>
<evidence type="ECO:0000256" key="5">
    <source>
        <dbReference type="ARBA" id="ARBA00023284"/>
    </source>
</evidence>
<evidence type="ECO:0000256" key="2">
    <source>
        <dbReference type="ARBA" id="ARBA00022862"/>
    </source>
</evidence>
<dbReference type="SUPFAM" id="SSF52833">
    <property type="entry name" value="Thioredoxin-like"/>
    <property type="match status" value="1"/>
</dbReference>
<dbReference type="EC" id="1.11.1.-" evidence="7"/>
<gene>
    <name evidence="7" type="ORF">FYJ26_01235</name>
</gene>
<dbReference type="PROSITE" id="PS01265">
    <property type="entry name" value="TPX"/>
    <property type="match status" value="1"/>
</dbReference>
<dbReference type="NCBIfam" id="NF001808">
    <property type="entry name" value="PRK00522.1"/>
    <property type="match status" value="1"/>
</dbReference>
<dbReference type="PROSITE" id="PS51352">
    <property type="entry name" value="THIOREDOXIN_2"/>
    <property type="match status" value="1"/>
</dbReference>
<dbReference type="Pfam" id="PF08534">
    <property type="entry name" value="Redoxin"/>
    <property type="match status" value="1"/>
</dbReference>
<evidence type="ECO:0000256" key="3">
    <source>
        <dbReference type="ARBA" id="ARBA00023002"/>
    </source>
</evidence>
<dbReference type="RefSeq" id="WP_154538915.1">
    <property type="nucleotide sequence ID" value="NZ_VULQ01000001.1"/>
</dbReference>
<dbReference type="PANTHER" id="PTHR43110">
    <property type="entry name" value="THIOL PEROXIDASE"/>
    <property type="match status" value="1"/>
</dbReference>
<evidence type="ECO:0000256" key="1">
    <source>
        <dbReference type="ARBA" id="ARBA00022559"/>
    </source>
</evidence>
<dbReference type="InterPro" id="IPR002065">
    <property type="entry name" value="TPX"/>
</dbReference>
<dbReference type="CDD" id="cd03014">
    <property type="entry name" value="PRX_Atyp2cys"/>
    <property type="match status" value="1"/>
</dbReference>